<feature type="compositionally biased region" description="Low complexity" evidence="1">
    <location>
        <begin position="979"/>
        <end position="994"/>
    </location>
</feature>
<sequence length="1074" mass="120882">MQSEEMLLAIPSFGDEPSSPVPMHQSRKNSQASLELSPDIKKELGGGFQLGDYTRIARESSSMMSEVQSVTVRECVQNVASKWFSAAKLKKSAFGQKKHTSALANLQQQASLLPKLMRNYRSVKEQREFNEKLTAQISAMRAARLIHRVKSLKSLSDKDPESRALDQHVTLCAVMFLLCPAFKMQEFNMIDHFCGPLTLRQFKEGDRVLEAGKVISDVMFFFHGSLHSEVCARKGVTAPKAKGTAAPFSKVPECVLLGVEAAVSNKPQEVNLTAHTTCSVVCIPTAKLHGVFVDMFLDAVTEIKAKNLKEHFKGFCNASLLAGREEITIQTITPLARRMSTAHYPKGTEIAMDSTERIMVLLEGSCKVHFDATYELGLEMVSWETYLKAEGTSLAELGILPTTKELEIAVLQRGDVIGLEALFPEARNGYSCRALCDVCVLEIPTEEVWDCGEVIVDALHNYSLTKTTYFMEMAAQKDFKFQVAENQVVLQQTQERWNLRKELVRTQNKLRKNWKVAVVATQLTMDQEKQAQEHEVQEKERQEKREKRESRVRKSKINLKRQKFQQNMSTIPTAKAVAKDMSKLCTKKKGRTVAAEAATAGLRASRQAAARKELKQAETELAAKALEEKMARQTAAKSGTETSVDSGMNRLKSFNEVKSMMQSKDVLWGSRASKWSCPEHDVVANLEETKALLYRLEISMTEIFHMAPEARQRLPNSMVMRRTQREKQEQRRIRKQLIQVRWHLVTLYVIQLINRIKHGIQLELRCQEKLLAEAIGGVDVDRLIPPTVERLTFVLPTNYQLLLMRSLAGKFAKTPSLQYNPLRVLENQLENQRKMGAPMPKMHENVDSRVMEAEQERWISHKLWENSKIALEYGTPGQQLSSFVSNMILVQPPPGSAAHFEGETSACKEDSLLGTPAKASRRAKSLKGCKKTVTVRDGEVATAEDQRLPETPERSPQKCDSSGRDITPQPSPDLKPWASSSPKSSRPKSMLSSRNNSMLPSSPDSELPSRPNSMLSNRIRLRRGFSHDGNAKLENQLASYHSMPLLTGFRASPWKEPHPVPEAFHTNEHIYDQV</sequence>
<dbReference type="SUPFAM" id="SSF51206">
    <property type="entry name" value="cAMP-binding domain-like"/>
    <property type="match status" value="2"/>
</dbReference>
<gene>
    <name evidence="2" type="ORF">CYMTET_50187</name>
</gene>
<dbReference type="AlphaFoldDB" id="A0AAE0BNK2"/>
<feature type="region of interest" description="Disordered" evidence="1">
    <location>
        <begin position="940"/>
        <end position="1012"/>
    </location>
</feature>
<proteinExistence type="predicted"/>
<dbReference type="InterPro" id="IPR018490">
    <property type="entry name" value="cNMP-bd_dom_sf"/>
</dbReference>
<evidence type="ECO:0000256" key="1">
    <source>
        <dbReference type="SAM" id="MobiDB-lite"/>
    </source>
</evidence>
<accession>A0AAE0BNK2</accession>
<dbReference type="InterPro" id="IPR000595">
    <property type="entry name" value="cNMP-bd_dom"/>
</dbReference>
<dbReference type="EMBL" id="LGRX02033783">
    <property type="protein sequence ID" value="KAK3239921.1"/>
    <property type="molecule type" value="Genomic_DNA"/>
</dbReference>
<dbReference type="Gene3D" id="2.60.120.10">
    <property type="entry name" value="Jelly Rolls"/>
    <property type="match status" value="2"/>
</dbReference>
<feature type="region of interest" description="Disordered" evidence="1">
    <location>
        <begin position="10"/>
        <end position="34"/>
    </location>
</feature>
<keyword evidence="3" id="KW-1185">Reference proteome</keyword>
<feature type="compositionally biased region" description="Basic and acidic residues" evidence="1">
    <location>
        <begin position="528"/>
        <end position="549"/>
    </location>
</feature>
<evidence type="ECO:0008006" key="4">
    <source>
        <dbReference type="Google" id="ProtNLM"/>
    </source>
</evidence>
<feature type="compositionally biased region" description="Basic and acidic residues" evidence="1">
    <location>
        <begin position="940"/>
        <end position="963"/>
    </location>
</feature>
<evidence type="ECO:0000313" key="2">
    <source>
        <dbReference type="EMBL" id="KAK3239921.1"/>
    </source>
</evidence>
<comment type="caution">
    <text evidence="2">The sequence shown here is derived from an EMBL/GenBank/DDBJ whole genome shotgun (WGS) entry which is preliminary data.</text>
</comment>
<feature type="region of interest" description="Disordered" evidence="1">
    <location>
        <begin position="528"/>
        <end position="557"/>
    </location>
</feature>
<organism evidence="2 3">
    <name type="scientific">Cymbomonas tetramitiformis</name>
    <dbReference type="NCBI Taxonomy" id="36881"/>
    <lineage>
        <taxon>Eukaryota</taxon>
        <taxon>Viridiplantae</taxon>
        <taxon>Chlorophyta</taxon>
        <taxon>Pyramimonadophyceae</taxon>
        <taxon>Pyramimonadales</taxon>
        <taxon>Pyramimonadaceae</taxon>
        <taxon>Cymbomonas</taxon>
    </lineage>
</organism>
<dbReference type="CDD" id="cd00038">
    <property type="entry name" value="CAP_ED"/>
    <property type="match status" value="1"/>
</dbReference>
<dbReference type="Proteomes" id="UP001190700">
    <property type="component" value="Unassembled WGS sequence"/>
</dbReference>
<protein>
    <recommendedName>
        <fullName evidence="4">Cyclic nucleotide-binding domain-containing protein</fullName>
    </recommendedName>
</protein>
<reference evidence="2 3" key="1">
    <citation type="journal article" date="2015" name="Genome Biol. Evol.">
        <title>Comparative Genomics of a Bacterivorous Green Alga Reveals Evolutionary Causalities and Consequences of Phago-Mixotrophic Mode of Nutrition.</title>
        <authorList>
            <person name="Burns J.A."/>
            <person name="Paasch A."/>
            <person name="Narechania A."/>
            <person name="Kim E."/>
        </authorList>
    </citation>
    <scope>NUCLEOTIDE SEQUENCE [LARGE SCALE GENOMIC DNA]</scope>
    <source>
        <strain evidence="2 3">PLY_AMNH</strain>
    </source>
</reference>
<feature type="compositionally biased region" description="Polar residues" evidence="1">
    <location>
        <begin position="995"/>
        <end position="1012"/>
    </location>
</feature>
<dbReference type="InterPro" id="IPR014710">
    <property type="entry name" value="RmlC-like_jellyroll"/>
</dbReference>
<evidence type="ECO:0000313" key="3">
    <source>
        <dbReference type="Proteomes" id="UP001190700"/>
    </source>
</evidence>
<name>A0AAE0BNK2_9CHLO</name>